<name>A0A919TNP4_9ACTN</name>
<comment type="caution">
    <text evidence="2">The sequence shown here is derived from an EMBL/GenBank/DDBJ whole genome shotgun (WGS) entry which is preliminary data.</text>
</comment>
<reference evidence="2" key="1">
    <citation type="submission" date="2021-01" db="EMBL/GenBank/DDBJ databases">
        <title>Whole genome shotgun sequence of Actinoplanes siamensis NBRC 109076.</title>
        <authorList>
            <person name="Komaki H."/>
            <person name="Tamura T."/>
        </authorList>
    </citation>
    <scope>NUCLEOTIDE SEQUENCE</scope>
    <source>
        <strain evidence="2">NBRC 109076</strain>
    </source>
</reference>
<dbReference type="AlphaFoldDB" id="A0A919TNP4"/>
<protein>
    <recommendedName>
        <fullName evidence="1">CHAT domain-containing protein</fullName>
    </recommendedName>
</protein>
<evidence type="ECO:0000313" key="2">
    <source>
        <dbReference type="EMBL" id="GIF08393.1"/>
    </source>
</evidence>
<feature type="domain" description="CHAT" evidence="1">
    <location>
        <begin position="570"/>
        <end position="878"/>
    </location>
</feature>
<accession>A0A919TNP4</accession>
<sequence length="879" mass="93022">MRGYAVIALAASGSGDLDDAAGVLETLPDDSPGRGTLAAALLWPMLRDLRMDLPALRRLERVLAIAEADPPDVPKWPGLRAAGRAISLMLASLESRVDDPHAALAEVEKLATEAGPGSPAAPIFEAARQGLGFMAALHDGDESAIRRMPEQLGRLRAGAGAGAGNPQADLLTELLTATSELMAANQRGEELSGPMRRMREAAQRMPEDDPVRISALEQLDMLDSLANGGQPVDFGTSPSGAAQSPADQALQRAYSAMLLLDRGAETDLGKIEAAIGHLRAALELAGPDDLRRPFHLAGLALGLFRRTEVTNSTAGLDEALILLAEARELAGGPDHPQWAWINDMLAGVQQRLGAVTPAHRTSMEGMRGHAFQVMVQSDLPAATVAAADAAREGLNTARRFLQDGDPAGAMAALDAGRGLALFAATELGRVGARLRAAGRDDLAGRWDDAVASGQPDRLPTALRREAMRVLGDHGTLGLLDPPGLPEIRDALRALDADVLVYLMPGERGLPGHALLAPADGPPGYLTLPNLHPDQDLEVGHYLSAAARRDMGPADEAPGQDEAFTGSLDGLCRWAWRAALGPVVDQYLPRLRTRPTGRPPRIVLVPIGRLALIPWQAARRPDGRYAIESVAVSQVVSARLLCHAAAQPPVPLAPTGLIVGDPRTGEPSLPAARAEAWAIRRAFYRGARYVGRRPDGTDSPTGPGTVAEVENWLTSTSPGAGAVLHLACHGFASTGRAAAFLLLADGARLHAETLGPLLARAPGRAIALVVLAGCRTGRAISGYDEAYSLGTAFLAAGVRSVLSTLWNIPDAATSVLMFMFHHFLMAGRRPVWDALHQAQLWMLDPARRIPDRMPRELRDELAATDPAEVAAWAGFVHWGR</sequence>
<organism evidence="2 3">
    <name type="scientific">Actinoplanes siamensis</name>
    <dbReference type="NCBI Taxonomy" id="1223317"/>
    <lineage>
        <taxon>Bacteria</taxon>
        <taxon>Bacillati</taxon>
        <taxon>Actinomycetota</taxon>
        <taxon>Actinomycetes</taxon>
        <taxon>Micromonosporales</taxon>
        <taxon>Micromonosporaceae</taxon>
        <taxon>Actinoplanes</taxon>
    </lineage>
</organism>
<dbReference type="Pfam" id="PF12770">
    <property type="entry name" value="CHAT"/>
    <property type="match status" value="1"/>
</dbReference>
<evidence type="ECO:0000313" key="3">
    <source>
        <dbReference type="Proteomes" id="UP000629619"/>
    </source>
</evidence>
<proteinExistence type="predicted"/>
<gene>
    <name evidence="2" type="ORF">Asi03nite_59310</name>
</gene>
<dbReference type="InterPro" id="IPR024983">
    <property type="entry name" value="CHAT_dom"/>
</dbReference>
<dbReference type="EMBL" id="BOMW01000062">
    <property type="protein sequence ID" value="GIF08393.1"/>
    <property type="molecule type" value="Genomic_DNA"/>
</dbReference>
<keyword evidence="3" id="KW-1185">Reference proteome</keyword>
<evidence type="ECO:0000259" key="1">
    <source>
        <dbReference type="Pfam" id="PF12770"/>
    </source>
</evidence>
<dbReference type="Proteomes" id="UP000629619">
    <property type="component" value="Unassembled WGS sequence"/>
</dbReference>